<protein>
    <recommendedName>
        <fullName evidence="6">Transmembrane protein</fullName>
    </recommendedName>
</protein>
<reference evidence="4" key="2">
    <citation type="submission" date="2021-04" db="EMBL/GenBank/DDBJ databases">
        <authorList>
            <person name="Podell S."/>
        </authorList>
    </citation>
    <scope>NUCLEOTIDE SEQUENCE</scope>
    <source>
        <strain evidence="4">Hildebrandi</strain>
    </source>
</reference>
<feature type="chain" id="PRO_5039908906" description="Transmembrane protein" evidence="3">
    <location>
        <begin position="28"/>
        <end position="467"/>
    </location>
</feature>
<keyword evidence="2" id="KW-0472">Membrane</keyword>
<organism evidence="4 5">
    <name type="scientific">Nitzschia inconspicua</name>
    <dbReference type="NCBI Taxonomy" id="303405"/>
    <lineage>
        <taxon>Eukaryota</taxon>
        <taxon>Sar</taxon>
        <taxon>Stramenopiles</taxon>
        <taxon>Ochrophyta</taxon>
        <taxon>Bacillariophyta</taxon>
        <taxon>Bacillariophyceae</taxon>
        <taxon>Bacillariophycidae</taxon>
        <taxon>Bacillariales</taxon>
        <taxon>Bacillariaceae</taxon>
        <taxon>Nitzschia</taxon>
    </lineage>
</organism>
<comment type="caution">
    <text evidence="4">The sequence shown here is derived from an EMBL/GenBank/DDBJ whole genome shotgun (WGS) entry which is preliminary data.</text>
</comment>
<evidence type="ECO:0000313" key="5">
    <source>
        <dbReference type="Proteomes" id="UP000693970"/>
    </source>
</evidence>
<sequence length="467" mass="49797">MTLLSTSVSSLLLLVICFSSQTIDTDASRTLERSGLGPRNSDFEALQGNRKLQAVRTDLVRLIPFDVQIALRFEDSSDLESINMVGVTDIITDWMADSFRVKSTSELMEENDNEESETNGTVSTTLNSVALEQVNRRIQTTTVAASQPLALLTISYGGISLWDRAGTATAMDSDLVELMQRATFLEDNVLLQLLVASDPSLTGFPFQESVIDVRAYITPPSDQNNNNTPTQAPTESNKNLEIIIIVAIVVACLAFALLIFAVIWAWKSDSNTKSRGGASARSKASSKKAAAAVSSQKSANSSLDPKKKGSIPSRKEPKKVSSPEQPPKVAAKDQLQGSALDFGGSSVQNDAPSSNVATINDPYTQSVVSEDISSSLTAYYKSGMFGGNRGMMKNDFNDAASMSSMDSYGYSLDGYAPSLGPAQGGYPVGPLQAAKGAQITVGDEDDDAAARAAAAEEEEVEDYESQA</sequence>
<evidence type="ECO:0000313" key="4">
    <source>
        <dbReference type="EMBL" id="KAG7359068.1"/>
    </source>
</evidence>
<evidence type="ECO:0000256" key="3">
    <source>
        <dbReference type="SAM" id="SignalP"/>
    </source>
</evidence>
<feature type="transmembrane region" description="Helical" evidence="2">
    <location>
        <begin position="242"/>
        <end position="266"/>
    </location>
</feature>
<feature type="compositionally biased region" description="Low complexity" evidence="1">
    <location>
        <begin position="273"/>
        <end position="302"/>
    </location>
</feature>
<dbReference type="Proteomes" id="UP000693970">
    <property type="component" value="Unassembled WGS sequence"/>
</dbReference>
<keyword evidence="2" id="KW-1133">Transmembrane helix</keyword>
<evidence type="ECO:0000256" key="1">
    <source>
        <dbReference type="SAM" id="MobiDB-lite"/>
    </source>
</evidence>
<dbReference type="OrthoDB" id="49321at2759"/>
<proteinExistence type="predicted"/>
<evidence type="ECO:0000256" key="2">
    <source>
        <dbReference type="SAM" id="Phobius"/>
    </source>
</evidence>
<reference evidence="4" key="1">
    <citation type="journal article" date="2021" name="Sci. Rep.">
        <title>Diploid genomic architecture of Nitzschia inconspicua, an elite biomass production diatom.</title>
        <authorList>
            <person name="Oliver A."/>
            <person name="Podell S."/>
            <person name="Pinowska A."/>
            <person name="Traller J.C."/>
            <person name="Smith S.R."/>
            <person name="McClure R."/>
            <person name="Beliaev A."/>
            <person name="Bohutskyi P."/>
            <person name="Hill E.A."/>
            <person name="Rabines A."/>
            <person name="Zheng H."/>
            <person name="Allen L.Z."/>
            <person name="Kuo A."/>
            <person name="Grigoriev I.V."/>
            <person name="Allen A.E."/>
            <person name="Hazlebeck D."/>
            <person name="Allen E.E."/>
        </authorList>
    </citation>
    <scope>NUCLEOTIDE SEQUENCE</scope>
    <source>
        <strain evidence="4">Hildebrandi</strain>
    </source>
</reference>
<feature type="signal peptide" evidence="3">
    <location>
        <begin position="1"/>
        <end position="27"/>
    </location>
</feature>
<keyword evidence="2" id="KW-0812">Transmembrane</keyword>
<dbReference type="EMBL" id="JAGRRH010000014">
    <property type="protein sequence ID" value="KAG7359068.1"/>
    <property type="molecule type" value="Genomic_DNA"/>
</dbReference>
<keyword evidence="5" id="KW-1185">Reference proteome</keyword>
<feature type="region of interest" description="Disordered" evidence="1">
    <location>
        <begin position="442"/>
        <end position="467"/>
    </location>
</feature>
<accession>A0A9K3PTP1</accession>
<name>A0A9K3PTP1_9STRA</name>
<evidence type="ECO:0008006" key="6">
    <source>
        <dbReference type="Google" id="ProtNLM"/>
    </source>
</evidence>
<dbReference type="AlphaFoldDB" id="A0A9K3PTP1"/>
<gene>
    <name evidence="4" type="ORF">IV203_015657</name>
</gene>
<feature type="region of interest" description="Disordered" evidence="1">
    <location>
        <begin position="270"/>
        <end position="333"/>
    </location>
</feature>
<feature type="compositionally biased region" description="Acidic residues" evidence="1">
    <location>
        <begin position="455"/>
        <end position="467"/>
    </location>
</feature>
<keyword evidence="3" id="KW-0732">Signal</keyword>